<organism evidence="12 13">
    <name type="scientific">Neogobius melanostomus</name>
    <name type="common">round goby</name>
    <dbReference type="NCBI Taxonomy" id="47308"/>
    <lineage>
        <taxon>Eukaryota</taxon>
        <taxon>Metazoa</taxon>
        <taxon>Chordata</taxon>
        <taxon>Craniata</taxon>
        <taxon>Vertebrata</taxon>
        <taxon>Euteleostomi</taxon>
        <taxon>Actinopterygii</taxon>
        <taxon>Neopterygii</taxon>
        <taxon>Teleostei</taxon>
        <taxon>Neoteleostei</taxon>
        <taxon>Acanthomorphata</taxon>
        <taxon>Gobiaria</taxon>
        <taxon>Gobiiformes</taxon>
        <taxon>Gobioidei</taxon>
        <taxon>Gobiidae</taxon>
        <taxon>Benthophilinae</taxon>
        <taxon>Neogobiini</taxon>
        <taxon>Neogobius</taxon>
    </lineage>
</organism>
<keyword evidence="3" id="KW-0812">Transmembrane</keyword>
<keyword evidence="7" id="KW-1015">Disulfide bond</keyword>
<dbReference type="SUPFAM" id="SSF48726">
    <property type="entry name" value="Immunoglobulin"/>
    <property type="match status" value="1"/>
</dbReference>
<dbReference type="AlphaFoldDB" id="A0A8C6UVS3"/>
<sequence length="176" mass="20128">MYPHDSVILIINRRGNKKFTESECFFVFAEVAEVPVSAAEGEDCVLPCSGHEGVNVKYLEWTEVDQRRDLLAYRGGKTLQRYDDYTNRVQLLHPQLQSRDLSVVLNKVTFKDSGMYKCYALYDDRQETSQFIRLRVKEEVSGLEIKAFVKFNSTHKHLTLSLTGAADAQAFVSSSY</sequence>
<evidence type="ECO:0000256" key="10">
    <source>
        <dbReference type="ARBA" id="ARBA00023319"/>
    </source>
</evidence>
<evidence type="ECO:0000256" key="5">
    <source>
        <dbReference type="ARBA" id="ARBA00022989"/>
    </source>
</evidence>
<dbReference type="InterPro" id="IPR036179">
    <property type="entry name" value="Ig-like_dom_sf"/>
</dbReference>
<evidence type="ECO:0000256" key="9">
    <source>
        <dbReference type="ARBA" id="ARBA00023180"/>
    </source>
</evidence>
<dbReference type="InterPro" id="IPR051713">
    <property type="entry name" value="T-cell_Activation_Regulation"/>
</dbReference>
<accession>A0A8C6UVS3</accession>
<name>A0A8C6UVS3_9GOBI</name>
<dbReference type="Pfam" id="PF07686">
    <property type="entry name" value="V-set"/>
    <property type="match status" value="1"/>
</dbReference>
<dbReference type="GO" id="GO:0006955">
    <property type="term" value="P:immune response"/>
    <property type="evidence" value="ECO:0007669"/>
    <property type="project" value="TreeGrafter"/>
</dbReference>
<keyword evidence="6" id="KW-0472">Membrane</keyword>
<evidence type="ECO:0000256" key="6">
    <source>
        <dbReference type="ARBA" id="ARBA00023136"/>
    </source>
</evidence>
<keyword evidence="5" id="KW-1133">Transmembrane helix</keyword>
<evidence type="ECO:0000313" key="12">
    <source>
        <dbReference type="Ensembl" id="ENSNMLP00000041301.1"/>
    </source>
</evidence>
<evidence type="ECO:0000256" key="8">
    <source>
        <dbReference type="ARBA" id="ARBA00023170"/>
    </source>
</evidence>
<protein>
    <recommendedName>
        <fullName evidence="11">Ig-like domain-containing protein</fullName>
    </recommendedName>
</protein>
<keyword evidence="10" id="KW-0393">Immunoglobulin domain</keyword>
<comment type="subcellular location">
    <subcellularLocation>
        <location evidence="1">Cell membrane</location>
        <topology evidence="1">Single-pass type I membrane protein</topology>
    </subcellularLocation>
</comment>
<keyword evidence="4" id="KW-0732">Signal</keyword>
<dbReference type="Ensembl" id="ENSNMLT00000045913.1">
    <property type="protein sequence ID" value="ENSNMLP00000041301.1"/>
    <property type="gene ID" value="ENSNMLG00000025291.1"/>
</dbReference>
<dbReference type="PROSITE" id="PS50835">
    <property type="entry name" value="IG_LIKE"/>
    <property type="match status" value="1"/>
</dbReference>
<dbReference type="GO" id="GO:0031295">
    <property type="term" value="P:T cell costimulation"/>
    <property type="evidence" value="ECO:0007669"/>
    <property type="project" value="TreeGrafter"/>
</dbReference>
<dbReference type="Gene3D" id="2.60.40.10">
    <property type="entry name" value="Immunoglobulins"/>
    <property type="match status" value="1"/>
</dbReference>
<dbReference type="Ensembl" id="ENSNMLT00000045899.1">
    <property type="protein sequence ID" value="ENSNMLP00000041291.1"/>
    <property type="gene ID" value="ENSNMLG00000025279.1"/>
</dbReference>
<evidence type="ECO:0000256" key="1">
    <source>
        <dbReference type="ARBA" id="ARBA00004251"/>
    </source>
</evidence>
<dbReference type="Proteomes" id="UP000694523">
    <property type="component" value="Unplaced"/>
</dbReference>
<evidence type="ECO:0000256" key="3">
    <source>
        <dbReference type="ARBA" id="ARBA00022692"/>
    </source>
</evidence>
<dbReference type="GO" id="GO:0042130">
    <property type="term" value="P:negative regulation of T cell proliferation"/>
    <property type="evidence" value="ECO:0007669"/>
    <property type="project" value="TreeGrafter"/>
</dbReference>
<dbReference type="InterPro" id="IPR013783">
    <property type="entry name" value="Ig-like_fold"/>
</dbReference>
<keyword evidence="2" id="KW-1003">Cell membrane</keyword>
<dbReference type="GO" id="GO:0042102">
    <property type="term" value="P:positive regulation of T cell proliferation"/>
    <property type="evidence" value="ECO:0007669"/>
    <property type="project" value="TreeGrafter"/>
</dbReference>
<keyword evidence="13" id="KW-1185">Reference proteome</keyword>
<keyword evidence="8" id="KW-0675">Receptor</keyword>
<dbReference type="PANTHER" id="PTHR25466:SF11">
    <property type="entry name" value="GALECTIN 17-RELATED"/>
    <property type="match status" value="1"/>
</dbReference>
<dbReference type="PANTHER" id="PTHR25466">
    <property type="entry name" value="T-LYMPHOCYTE ACTIVATION ANTIGEN"/>
    <property type="match status" value="1"/>
</dbReference>
<dbReference type="GO" id="GO:0009897">
    <property type="term" value="C:external side of plasma membrane"/>
    <property type="evidence" value="ECO:0007669"/>
    <property type="project" value="TreeGrafter"/>
</dbReference>
<keyword evidence="9" id="KW-0325">Glycoprotein</keyword>
<dbReference type="SMART" id="SM00409">
    <property type="entry name" value="IG"/>
    <property type="match status" value="1"/>
</dbReference>
<evidence type="ECO:0000259" key="11">
    <source>
        <dbReference type="PROSITE" id="PS50835"/>
    </source>
</evidence>
<evidence type="ECO:0000313" key="13">
    <source>
        <dbReference type="Proteomes" id="UP000694523"/>
    </source>
</evidence>
<evidence type="ECO:0000256" key="2">
    <source>
        <dbReference type="ARBA" id="ARBA00022475"/>
    </source>
</evidence>
<evidence type="ECO:0000256" key="4">
    <source>
        <dbReference type="ARBA" id="ARBA00022729"/>
    </source>
</evidence>
<reference evidence="12" key="1">
    <citation type="submission" date="2025-05" db="UniProtKB">
        <authorList>
            <consortium name="Ensembl"/>
        </authorList>
    </citation>
    <scope>IDENTIFICATION</scope>
</reference>
<dbReference type="GO" id="GO:0007166">
    <property type="term" value="P:cell surface receptor signaling pathway"/>
    <property type="evidence" value="ECO:0007669"/>
    <property type="project" value="TreeGrafter"/>
</dbReference>
<dbReference type="InterPro" id="IPR003599">
    <property type="entry name" value="Ig_sub"/>
</dbReference>
<evidence type="ECO:0000256" key="7">
    <source>
        <dbReference type="ARBA" id="ARBA00023157"/>
    </source>
</evidence>
<dbReference type="InterPro" id="IPR007110">
    <property type="entry name" value="Ig-like_dom"/>
</dbReference>
<dbReference type="InterPro" id="IPR013106">
    <property type="entry name" value="Ig_V-set"/>
</dbReference>
<proteinExistence type="predicted"/>
<feature type="domain" description="Ig-like" evidence="11">
    <location>
        <begin position="29"/>
        <end position="129"/>
    </location>
</feature>
<dbReference type="GO" id="GO:0071222">
    <property type="term" value="P:cellular response to lipopolysaccharide"/>
    <property type="evidence" value="ECO:0007669"/>
    <property type="project" value="TreeGrafter"/>
</dbReference>